<comment type="subunit">
    <text evidence="2 6">Homodimer.</text>
</comment>
<evidence type="ECO:0000256" key="1">
    <source>
        <dbReference type="ARBA" id="ARBA00001933"/>
    </source>
</evidence>
<dbReference type="PANTHER" id="PTHR43643:SF3">
    <property type="entry name" value="HISTIDINOL-PHOSPHATE AMINOTRANSFERASE"/>
    <property type="match status" value="1"/>
</dbReference>
<dbReference type="SUPFAM" id="SSF53383">
    <property type="entry name" value="PLP-dependent transferases"/>
    <property type="match status" value="1"/>
</dbReference>
<dbReference type="InterPro" id="IPR005861">
    <property type="entry name" value="HisP_aminotrans"/>
</dbReference>
<dbReference type="KEGG" id="cpae:CPAST_c33620"/>
<dbReference type="GO" id="GO:0004400">
    <property type="term" value="F:histidinol-phosphate transaminase activity"/>
    <property type="evidence" value="ECO:0007669"/>
    <property type="project" value="UniProtKB-UniRule"/>
</dbReference>
<evidence type="ECO:0000256" key="3">
    <source>
        <dbReference type="ARBA" id="ARBA00022576"/>
    </source>
</evidence>
<dbReference type="EC" id="2.6.1.9" evidence="6"/>
<dbReference type="InterPro" id="IPR015424">
    <property type="entry name" value="PyrdxlP-dep_Trfase"/>
</dbReference>
<feature type="domain" description="Aminotransferase class I/classII large" evidence="7">
    <location>
        <begin position="33"/>
        <end position="357"/>
    </location>
</feature>
<evidence type="ECO:0000256" key="5">
    <source>
        <dbReference type="ARBA" id="ARBA00022898"/>
    </source>
</evidence>
<dbReference type="eggNOG" id="COG0079">
    <property type="taxonomic scope" value="Bacteria"/>
</dbReference>
<proteinExistence type="inferred from homology"/>
<keyword evidence="6" id="KW-0368">Histidine biosynthesis</keyword>
<comment type="similarity">
    <text evidence="6">Belongs to the class-II pyridoxal-phosphate-dependent aminotransferase family. Histidinol-phosphate aminotransferase subfamily.</text>
</comment>
<dbReference type="AlphaFoldDB" id="A0A0H3JAC4"/>
<comment type="cofactor">
    <cofactor evidence="1 6">
        <name>pyridoxal 5'-phosphate</name>
        <dbReference type="ChEBI" id="CHEBI:597326"/>
    </cofactor>
</comment>
<reference evidence="9 10" key="3">
    <citation type="journal article" name="Genome Announc.">
        <title>Improved Draft Genome Sequence of Clostridium pasteurianum Strain ATCC 6013 (DSM 525) Using a Hybrid Next-Generation Sequencing Approach.</title>
        <authorList>
            <person name="Pyne M.E."/>
            <person name="Utturkar S."/>
            <person name="Brown S.D."/>
            <person name="Moo-Young M."/>
            <person name="Chung D.A."/>
            <person name="Chou C.P."/>
        </authorList>
    </citation>
    <scope>NUCLEOTIDE SEQUENCE [LARGE SCALE GENOMIC DNA]</scope>
    <source>
        <strain evidence="9 10">ATCC 6013</strain>
    </source>
</reference>
<evidence type="ECO:0000259" key="7">
    <source>
        <dbReference type="Pfam" id="PF00155"/>
    </source>
</evidence>
<dbReference type="InterPro" id="IPR015421">
    <property type="entry name" value="PyrdxlP-dep_Trfase_major"/>
</dbReference>
<dbReference type="PANTHER" id="PTHR43643">
    <property type="entry name" value="HISTIDINOL-PHOSPHATE AMINOTRANSFERASE 2"/>
    <property type="match status" value="1"/>
</dbReference>
<dbReference type="Proteomes" id="UP000030905">
    <property type="component" value="Chromosome"/>
</dbReference>
<feature type="modified residue" description="N6-(pyridoxal phosphate)lysine" evidence="6">
    <location>
        <position position="225"/>
    </location>
</feature>
<dbReference type="KEGG" id="cpat:CLPA_c33620"/>
<dbReference type="CDD" id="cd00609">
    <property type="entry name" value="AAT_like"/>
    <property type="match status" value="1"/>
</dbReference>
<sequence>MSELSCRKALDNILSYAPAKTLQEIQQELGLNNILRLSANENTMGPSPLALKAIEEGLKGVYLYPDGQCTELRKKLAYTYNFNENQLIFGNGSFELINLVAEGFVNPGDESIIPIPTFGWYKVVTLAMDGIPVEIPLKNHAIDLNEVKNKINSKTKIIWLCNPNNPTGTIFGREALINFLDSIPKNILVVLDEAYYEFVTHEDYPQTASLVDKYNNIIVLRTFSKVYGLAALRIGYGIANENLIGELNKIRLPINVNGLAQVAAIASLEDENFRESCVINNNIGKEFFYKEFDEIGLEYIPTETNFVMVNVEEDSTEISNKILQKGIAVRAGIEYNMPTWLRITIGKPKENKLLIEELKVALKYFERVI</sequence>
<dbReference type="Gene3D" id="3.90.1150.10">
    <property type="entry name" value="Aspartate Aminotransferase, domain 1"/>
    <property type="match status" value="1"/>
</dbReference>
<dbReference type="EMBL" id="CP009268">
    <property type="protein sequence ID" value="AJA53416.1"/>
    <property type="molecule type" value="Genomic_DNA"/>
</dbReference>
<dbReference type="Gene3D" id="3.40.640.10">
    <property type="entry name" value="Type I PLP-dependent aspartate aminotransferase-like (Major domain)"/>
    <property type="match status" value="1"/>
</dbReference>
<reference evidence="9" key="2">
    <citation type="submission" date="2015-10" db="EMBL/GenBank/DDBJ databases">
        <title>Improved Draft Genome Sequence of Clostridium pasteurianum Strain ATCC 6013 (DSM 525) Using a Hybrid Next-Generation Sequencing Approach.</title>
        <authorList>
            <person name="Pyne M.E."/>
            <person name="Utturkar S.M."/>
            <person name="Brown S.D."/>
            <person name="Moo-Young M."/>
            <person name="Chung D.A."/>
            <person name="Chou P.C."/>
        </authorList>
    </citation>
    <scope>NUCLEOTIDE SEQUENCE</scope>
    <source>
        <strain evidence="9">ATCC 6013</strain>
    </source>
</reference>
<dbReference type="UniPathway" id="UPA00031">
    <property type="reaction ID" value="UER00012"/>
</dbReference>
<dbReference type="GO" id="GO:0030170">
    <property type="term" value="F:pyridoxal phosphate binding"/>
    <property type="evidence" value="ECO:0007669"/>
    <property type="project" value="InterPro"/>
</dbReference>
<evidence type="ECO:0000256" key="6">
    <source>
        <dbReference type="HAMAP-Rule" id="MF_01023"/>
    </source>
</evidence>
<dbReference type="GeneID" id="93075466"/>
<dbReference type="PATRIC" id="fig|1262449.3.peg.2997"/>
<keyword evidence="6" id="KW-0028">Amino-acid biosynthesis</keyword>
<evidence type="ECO:0000313" key="8">
    <source>
        <dbReference type="EMBL" id="AJA53416.1"/>
    </source>
</evidence>
<protein>
    <recommendedName>
        <fullName evidence="6">Histidinol-phosphate aminotransferase</fullName>
        <ecNumber evidence="6">2.6.1.9</ecNumber>
    </recommendedName>
    <alternativeName>
        <fullName evidence="6">Imidazole acetol-phosphate transaminase</fullName>
    </alternativeName>
</protein>
<dbReference type="NCBIfam" id="TIGR01141">
    <property type="entry name" value="hisC"/>
    <property type="match status" value="1"/>
</dbReference>
<keyword evidence="4 6" id="KW-0808">Transferase</keyword>
<dbReference type="Pfam" id="PF00155">
    <property type="entry name" value="Aminotran_1_2"/>
    <property type="match status" value="1"/>
</dbReference>
<evidence type="ECO:0000256" key="4">
    <source>
        <dbReference type="ARBA" id="ARBA00022679"/>
    </source>
</evidence>
<dbReference type="InterPro" id="IPR050106">
    <property type="entry name" value="HistidinolP_aminotransfase"/>
</dbReference>
<organism evidence="8 11">
    <name type="scientific">Clostridium pasteurianum DSM 525 = ATCC 6013</name>
    <dbReference type="NCBI Taxonomy" id="1262449"/>
    <lineage>
        <taxon>Bacteria</taxon>
        <taxon>Bacillati</taxon>
        <taxon>Bacillota</taxon>
        <taxon>Clostridia</taxon>
        <taxon>Eubacteriales</taxon>
        <taxon>Clostridiaceae</taxon>
        <taxon>Clostridium</taxon>
    </lineage>
</organism>
<dbReference type="HAMAP" id="MF_01023">
    <property type="entry name" value="HisC_aminotrans_2"/>
    <property type="match status" value="1"/>
</dbReference>
<dbReference type="RefSeq" id="WP_003446475.1">
    <property type="nucleotide sequence ID" value="NZ_ANZB01000011.1"/>
</dbReference>
<comment type="catalytic activity">
    <reaction evidence="6">
        <text>L-histidinol phosphate + 2-oxoglutarate = 3-(imidazol-4-yl)-2-oxopropyl phosphate + L-glutamate</text>
        <dbReference type="Rhea" id="RHEA:23744"/>
        <dbReference type="ChEBI" id="CHEBI:16810"/>
        <dbReference type="ChEBI" id="CHEBI:29985"/>
        <dbReference type="ChEBI" id="CHEBI:57766"/>
        <dbReference type="ChEBI" id="CHEBI:57980"/>
        <dbReference type="EC" id="2.6.1.9"/>
    </reaction>
</comment>
<evidence type="ECO:0000313" key="10">
    <source>
        <dbReference type="Proteomes" id="UP000028042"/>
    </source>
</evidence>
<dbReference type="InterPro" id="IPR015422">
    <property type="entry name" value="PyrdxlP-dep_Trfase_small"/>
</dbReference>
<evidence type="ECO:0000313" key="9">
    <source>
        <dbReference type="EMBL" id="KRU14559.1"/>
    </source>
</evidence>
<keyword evidence="11" id="KW-1185">Reference proteome</keyword>
<evidence type="ECO:0000313" key="11">
    <source>
        <dbReference type="Proteomes" id="UP000030905"/>
    </source>
</evidence>
<keyword evidence="5 6" id="KW-0663">Pyridoxal phosphate</keyword>
<gene>
    <name evidence="8" type="primary">hisC2</name>
    <name evidence="6" type="synonym">hisC</name>
    <name evidence="8" type="ORF">CLPA_c33620</name>
    <name evidence="9" type="ORF">CP6013_03818</name>
</gene>
<comment type="pathway">
    <text evidence="6">Amino-acid biosynthesis; L-histidine biosynthesis; L-histidine from 5-phospho-alpha-D-ribose 1-diphosphate: step 7/9.</text>
</comment>
<dbReference type="GO" id="GO:0000105">
    <property type="term" value="P:L-histidine biosynthetic process"/>
    <property type="evidence" value="ECO:0007669"/>
    <property type="project" value="UniProtKB-UniRule"/>
</dbReference>
<dbReference type="EMBL" id="JPGY02000001">
    <property type="protein sequence ID" value="KRU14559.1"/>
    <property type="molecule type" value="Genomic_DNA"/>
</dbReference>
<reference evidence="8 11" key="1">
    <citation type="journal article" date="2015" name="Genome Announc.">
        <title>Complete Genome Sequence of the Nitrogen-Fixing and Solvent-Producing Clostridium pasteurianum DSM 525.</title>
        <authorList>
            <person name="Poehlein A."/>
            <person name="Grosse-Honebrink A."/>
            <person name="Zhang Y."/>
            <person name="Minton N.P."/>
            <person name="Daniel R."/>
        </authorList>
    </citation>
    <scope>NUCLEOTIDE SEQUENCE [LARGE SCALE GENOMIC DNA]</scope>
    <source>
        <strain evidence="8">DSM 525</strain>
        <strain evidence="11">DSM 525 / ATCC 6013</strain>
    </source>
</reference>
<keyword evidence="3 6" id="KW-0032">Aminotransferase</keyword>
<accession>A0A0H3JAC4</accession>
<dbReference type="Proteomes" id="UP000028042">
    <property type="component" value="Unassembled WGS sequence"/>
</dbReference>
<dbReference type="InterPro" id="IPR004839">
    <property type="entry name" value="Aminotransferase_I/II_large"/>
</dbReference>
<evidence type="ECO:0000256" key="2">
    <source>
        <dbReference type="ARBA" id="ARBA00011738"/>
    </source>
</evidence>
<name>A0A0H3JAC4_CLOPA</name>